<comment type="caution">
    <text evidence="1">The sequence shown here is derived from an EMBL/GenBank/DDBJ whole genome shotgun (WGS) entry which is preliminary data.</text>
</comment>
<accession>A0ABP1R5Y4</accession>
<reference evidence="1 2" key="1">
    <citation type="submission" date="2024-08" db="EMBL/GenBank/DDBJ databases">
        <authorList>
            <person name="Cucini C."/>
            <person name="Frati F."/>
        </authorList>
    </citation>
    <scope>NUCLEOTIDE SEQUENCE [LARGE SCALE GENOMIC DNA]</scope>
</reference>
<keyword evidence="2" id="KW-1185">Reference proteome</keyword>
<name>A0ABP1R5Y4_9HEXA</name>
<evidence type="ECO:0000313" key="2">
    <source>
        <dbReference type="Proteomes" id="UP001642540"/>
    </source>
</evidence>
<gene>
    <name evidence="1" type="ORF">ODALV1_LOCUS17506</name>
</gene>
<evidence type="ECO:0000313" key="1">
    <source>
        <dbReference type="EMBL" id="CAL8117042.1"/>
    </source>
</evidence>
<dbReference type="Proteomes" id="UP001642540">
    <property type="component" value="Unassembled WGS sequence"/>
</dbReference>
<dbReference type="EMBL" id="CAXLJM020000053">
    <property type="protein sequence ID" value="CAL8117042.1"/>
    <property type="molecule type" value="Genomic_DNA"/>
</dbReference>
<organism evidence="1 2">
    <name type="scientific">Orchesella dallaii</name>
    <dbReference type="NCBI Taxonomy" id="48710"/>
    <lineage>
        <taxon>Eukaryota</taxon>
        <taxon>Metazoa</taxon>
        <taxon>Ecdysozoa</taxon>
        <taxon>Arthropoda</taxon>
        <taxon>Hexapoda</taxon>
        <taxon>Collembola</taxon>
        <taxon>Entomobryomorpha</taxon>
        <taxon>Entomobryoidea</taxon>
        <taxon>Orchesellidae</taxon>
        <taxon>Orchesellinae</taxon>
        <taxon>Orchesella</taxon>
    </lineage>
</organism>
<protein>
    <submittedName>
        <fullName evidence="1">Uncharacterized protein</fullName>
    </submittedName>
</protein>
<proteinExistence type="predicted"/>
<sequence>MSEGKREVYKRETTYSDVDTFSVPPLKTASVYPPLEAHTLQVAYPIYRIGTTANATSQLLY</sequence>